<dbReference type="Proteomes" id="UP000468735">
    <property type="component" value="Unassembled WGS sequence"/>
</dbReference>
<sequence>MRETPGYHWDVRDEHGIGAYFDASVNSRGEVEFSFIDDRYPATPDGWRALMTAVNAFGDRRKHIHLFVNPYAD</sequence>
<protein>
    <submittedName>
        <fullName evidence="1">Uncharacterized protein</fullName>
    </submittedName>
</protein>
<evidence type="ECO:0000313" key="1">
    <source>
        <dbReference type="EMBL" id="KAB2340020.1"/>
    </source>
</evidence>
<gene>
    <name evidence="1" type="ORF">F8566_46605</name>
</gene>
<comment type="caution">
    <text evidence="1">The sequence shown here is derived from an EMBL/GenBank/DDBJ whole genome shotgun (WGS) entry which is preliminary data.</text>
</comment>
<dbReference type="AlphaFoldDB" id="A0A6H9Y6P8"/>
<name>A0A6H9Y6P8_9ACTN</name>
<dbReference type="EMBL" id="WBMT01000032">
    <property type="protein sequence ID" value="KAB2340020.1"/>
    <property type="molecule type" value="Genomic_DNA"/>
</dbReference>
<organism evidence="1 2">
    <name type="scientific">Actinomadura rudentiformis</name>
    <dbReference type="NCBI Taxonomy" id="359158"/>
    <lineage>
        <taxon>Bacteria</taxon>
        <taxon>Bacillati</taxon>
        <taxon>Actinomycetota</taxon>
        <taxon>Actinomycetes</taxon>
        <taxon>Streptosporangiales</taxon>
        <taxon>Thermomonosporaceae</taxon>
        <taxon>Actinomadura</taxon>
    </lineage>
</organism>
<accession>A0A6H9Y6P8</accession>
<proteinExistence type="predicted"/>
<evidence type="ECO:0000313" key="2">
    <source>
        <dbReference type="Proteomes" id="UP000468735"/>
    </source>
</evidence>
<keyword evidence="2" id="KW-1185">Reference proteome</keyword>
<reference evidence="1 2" key="1">
    <citation type="submission" date="2019-09" db="EMBL/GenBank/DDBJ databases">
        <title>Actinomadura physcomitrii sp. nov., a novel actinomycete isolated from moss [Physcomitrium sphaericum (Ludw) Fuernr].</title>
        <authorList>
            <person name="Zhuang X."/>
            <person name="Liu C."/>
        </authorList>
    </citation>
    <scope>NUCLEOTIDE SEQUENCE [LARGE SCALE GENOMIC DNA]</scope>
    <source>
        <strain evidence="1 2">HMC1</strain>
    </source>
</reference>